<evidence type="ECO:0000256" key="1">
    <source>
        <dbReference type="ARBA" id="ARBA00006484"/>
    </source>
</evidence>
<dbReference type="InterPro" id="IPR036291">
    <property type="entry name" value="NAD(P)-bd_dom_sf"/>
</dbReference>
<dbReference type="PANTHER" id="PTHR43490:SF131">
    <property type="entry name" value="SALUTARIDINE REDUCTASE-LIKE ISOFORM X2"/>
    <property type="match status" value="1"/>
</dbReference>
<dbReference type="GO" id="GO:0016491">
    <property type="term" value="F:oxidoreductase activity"/>
    <property type="evidence" value="ECO:0007669"/>
    <property type="project" value="UniProtKB-KW"/>
</dbReference>
<dbReference type="SUPFAM" id="SSF51735">
    <property type="entry name" value="NAD(P)-binding Rossmann-fold domains"/>
    <property type="match status" value="1"/>
</dbReference>
<dbReference type="GO" id="GO:0016020">
    <property type="term" value="C:membrane"/>
    <property type="evidence" value="ECO:0007669"/>
    <property type="project" value="TreeGrafter"/>
</dbReference>
<comment type="caution">
    <text evidence="4">The sequence shown here is derived from an EMBL/GenBank/DDBJ whole genome shotgun (WGS) entry which is preliminary data.</text>
</comment>
<reference evidence="4 5" key="1">
    <citation type="submission" date="2024-01" db="EMBL/GenBank/DDBJ databases">
        <title>A telomere-to-telomere, gap-free genome of sweet tea (Lithocarpus litseifolius).</title>
        <authorList>
            <person name="Zhou J."/>
        </authorList>
    </citation>
    <scope>NUCLEOTIDE SEQUENCE [LARGE SCALE GENOMIC DNA]</scope>
    <source>
        <strain evidence="4">Zhou-2022a</strain>
        <tissue evidence="4">Leaf</tissue>
    </source>
</reference>
<keyword evidence="3" id="KW-0560">Oxidoreductase</keyword>
<dbReference type="EMBL" id="JAZDWU010000012">
    <property type="protein sequence ID" value="KAK9984407.1"/>
    <property type="molecule type" value="Genomic_DNA"/>
</dbReference>
<dbReference type="Proteomes" id="UP001459277">
    <property type="component" value="Unassembled WGS sequence"/>
</dbReference>
<accession>A0AAW2BGM6</accession>
<sequence length="72" mass="8333">MGIGSMTRKKNGYWRRAVYRRIAVVTEANKAIGYEICKQLAAYRVRIVLTASDVRRGNEAVEHLRATGYWMR</sequence>
<keyword evidence="2" id="KW-0521">NADP</keyword>
<evidence type="ECO:0000256" key="2">
    <source>
        <dbReference type="ARBA" id="ARBA00022857"/>
    </source>
</evidence>
<gene>
    <name evidence="4" type="ORF">SO802_033932</name>
</gene>
<evidence type="ECO:0000313" key="4">
    <source>
        <dbReference type="EMBL" id="KAK9984407.1"/>
    </source>
</evidence>
<evidence type="ECO:0000256" key="3">
    <source>
        <dbReference type="ARBA" id="ARBA00023002"/>
    </source>
</evidence>
<dbReference type="PANTHER" id="PTHR43490">
    <property type="entry name" value="(+)-NEOMENTHOL DEHYDROGENASE"/>
    <property type="match status" value="1"/>
</dbReference>
<name>A0AAW2BGM6_9ROSI</name>
<keyword evidence="5" id="KW-1185">Reference proteome</keyword>
<dbReference type="AlphaFoldDB" id="A0AAW2BGM6"/>
<comment type="similarity">
    <text evidence="1">Belongs to the short-chain dehydrogenases/reductases (SDR) family.</text>
</comment>
<proteinExistence type="inferred from homology"/>
<organism evidence="4 5">
    <name type="scientific">Lithocarpus litseifolius</name>
    <dbReference type="NCBI Taxonomy" id="425828"/>
    <lineage>
        <taxon>Eukaryota</taxon>
        <taxon>Viridiplantae</taxon>
        <taxon>Streptophyta</taxon>
        <taxon>Embryophyta</taxon>
        <taxon>Tracheophyta</taxon>
        <taxon>Spermatophyta</taxon>
        <taxon>Magnoliopsida</taxon>
        <taxon>eudicotyledons</taxon>
        <taxon>Gunneridae</taxon>
        <taxon>Pentapetalae</taxon>
        <taxon>rosids</taxon>
        <taxon>fabids</taxon>
        <taxon>Fagales</taxon>
        <taxon>Fagaceae</taxon>
        <taxon>Lithocarpus</taxon>
    </lineage>
</organism>
<protein>
    <submittedName>
        <fullName evidence="4">Uncharacterized protein</fullName>
    </submittedName>
</protein>
<evidence type="ECO:0000313" key="5">
    <source>
        <dbReference type="Proteomes" id="UP001459277"/>
    </source>
</evidence>
<dbReference type="Gene3D" id="3.40.50.720">
    <property type="entry name" value="NAD(P)-binding Rossmann-like Domain"/>
    <property type="match status" value="1"/>
</dbReference>